<evidence type="ECO:0000313" key="2">
    <source>
        <dbReference type="EMBL" id="MCY9184153.1"/>
    </source>
</evidence>
<evidence type="ECO:0008006" key="8">
    <source>
        <dbReference type="Google" id="ProtNLM"/>
    </source>
</evidence>
<dbReference type="EMBL" id="CP114066">
    <property type="protein sequence ID" value="WAT19502.1"/>
    <property type="molecule type" value="Genomic_DNA"/>
</dbReference>
<dbReference type="EMBL" id="JALAWA010000003">
    <property type="protein sequence ID" value="MCY9184153.1"/>
    <property type="molecule type" value="Genomic_DNA"/>
</dbReference>
<keyword evidence="7" id="KW-1185">Reference proteome</keyword>
<name>A0A9Q4ELD6_9BACI</name>
<keyword evidence="1" id="KW-0472">Membrane</keyword>
<gene>
    <name evidence="3" type="ORF">CUU63_10615</name>
    <name evidence="2" type="ORF">MOF03_05715</name>
    <name evidence="4" type="ORF">O0R52_10745</name>
</gene>
<reference evidence="2" key="2">
    <citation type="submission" date="2022-02" db="EMBL/GenBank/DDBJ databases">
        <title>Crop Bioprotection Bacillus Genome Sequencing.</title>
        <authorList>
            <person name="Dunlap C."/>
        </authorList>
    </citation>
    <scope>NUCLEOTIDE SEQUENCE</scope>
    <source>
        <strain evidence="2">EC49O2N-C10</strain>
    </source>
</reference>
<dbReference type="EMBL" id="PGUV01000007">
    <property type="protein sequence ID" value="PLS07727.1"/>
    <property type="molecule type" value="Genomic_DNA"/>
</dbReference>
<evidence type="ECO:0000313" key="3">
    <source>
        <dbReference type="EMBL" id="PLS07727.1"/>
    </source>
</evidence>
<keyword evidence="1" id="KW-0812">Transmembrane</keyword>
<evidence type="ECO:0000313" key="4">
    <source>
        <dbReference type="EMBL" id="WAT19502.1"/>
    </source>
</evidence>
<reference evidence="4" key="3">
    <citation type="submission" date="2022-12" db="EMBL/GenBank/DDBJ databases">
        <title>Genomic of Bacillus halotolerans.</title>
        <authorList>
            <person name="Xu G."/>
            <person name="Ding Y."/>
        </authorList>
    </citation>
    <scope>NUCLEOTIDE SEQUENCE</scope>
    <source>
        <strain evidence="4">B13</strain>
    </source>
</reference>
<accession>A0A9Q4ELD6</accession>
<dbReference type="Proteomes" id="UP001164713">
    <property type="component" value="Chromosome"/>
</dbReference>
<dbReference type="RefSeq" id="WP_024121747.1">
    <property type="nucleotide sequence ID" value="NZ_ASJT01000059.1"/>
</dbReference>
<keyword evidence="1" id="KW-1133">Transmembrane helix</keyword>
<dbReference type="Proteomes" id="UP000234803">
    <property type="component" value="Unassembled WGS sequence"/>
</dbReference>
<proteinExistence type="predicted"/>
<evidence type="ECO:0000313" key="6">
    <source>
        <dbReference type="Proteomes" id="UP001073053"/>
    </source>
</evidence>
<feature type="transmembrane region" description="Helical" evidence="1">
    <location>
        <begin position="64"/>
        <end position="85"/>
    </location>
</feature>
<sequence length="88" mass="10291">MKKLLTAILLLMGIIIYLVVQISKPELYLPEFYIYDQNPVSFHWNYIGIETGYKKGDPDSIHQIWITPLYFVLLAVFILVISAFLKKK</sequence>
<organism evidence="2 6">
    <name type="scientific">Bacillus halotolerans</name>
    <dbReference type="NCBI Taxonomy" id="260554"/>
    <lineage>
        <taxon>Bacteria</taxon>
        <taxon>Bacillati</taxon>
        <taxon>Bacillota</taxon>
        <taxon>Bacilli</taxon>
        <taxon>Bacillales</taxon>
        <taxon>Bacillaceae</taxon>
        <taxon>Bacillus</taxon>
    </lineage>
</organism>
<dbReference type="Proteomes" id="UP001073053">
    <property type="component" value="Unassembled WGS sequence"/>
</dbReference>
<reference evidence="3 5" key="1">
    <citation type="submission" date="2017-12" db="EMBL/GenBank/DDBJ databases">
        <title>Comparative Functional Genomics of Dry Heat Resistant strains isolated from the Viking Spacecraft.</title>
        <authorList>
            <person name="Seuylemezian A."/>
            <person name="Cooper K."/>
            <person name="Vaishampayan P."/>
        </authorList>
    </citation>
    <scope>NUCLEOTIDE SEQUENCE [LARGE SCALE GENOMIC DNA]</scope>
    <source>
        <strain evidence="3 5">V48-19</strain>
    </source>
</reference>
<protein>
    <recommendedName>
        <fullName evidence="8">DUF4306 domain-containing protein</fullName>
    </recommendedName>
</protein>
<evidence type="ECO:0000313" key="5">
    <source>
        <dbReference type="Proteomes" id="UP000234803"/>
    </source>
</evidence>
<evidence type="ECO:0000256" key="1">
    <source>
        <dbReference type="SAM" id="Phobius"/>
    </source>
</evidence>
<evidence type="ECO:0000313" key="7">
    <source>
        <dbReference type="Proteomes" id="UP001164713"/>
    </source>
</evidence>
<dbReference type="AlphaFoldDB" id="A0A9Q4ELD6"/>